<evidence type="ECO:0000313" key="2">
    <source>
        <dbReference type="EMBL" id="GHD29496.1"/>
    </source>
</evidence>
<comment type="caution">
    <text evidence="2">The sequence shown here is derived from an EMBL/GenBank/DDBJ whole genome shotgun (WGS) entry which is preliminary data.</text>
</comment>
<evidence type="ECO:0000313" key="3">
    <source>
        <dbReference type="Proteomes" id="UP000644693"/>
    </source>
</evidence>
<keyword evidence="3" id="KW-1185">Reference proteome</keyword>
<gene>
    <name evidence="2" type="ORF">GCM10007053_10140</name>
</gene>
<dbReference type="AlphaFoldDB" id="A0A919CJA9"/>
<sequence>MGLHFYTWAFILFGTIIFGIAVLASFQAQYGSSVKRLAWSEQTWLCKLSIASAIMIVALNFLSTFALCGPGVCPDDPVGYWLMS</sequence>
<feature type="transmembrane region" description="Helical" evidence="1">
    <location>
        <begin position="6"/>
        <end position="24"/>
    </location>
</feature>
<accession>A0A919CJA9</accession>
<keyword evidence="1" id="KW-0812">Transmembrane</keyword>
<dbReference type="Proteomes" id="UP000644693">
    <property type="component" value="Unassembled WGS sequence"/>
</dbReference>
<keyword evidence="1" id="KW-0472">Membrane</keyword>
<reference evidence="2" key="1">
    <citation type="journal article" date="2014" name="Int. J. Syst. Evol. Microbiol.">
        <title>Complete genome sequence of Corynebacterium casei LMG S-19264T (=DSM 44701T), isolated from a smear-ripened cheese.</title>
        <authorList>
            <consortium name="US DOE Joint Genome Institute (JGI-PGF)"/>
            <person name="Walter F."/>
            <person name="Albersmeier A."/>
            <person name="Kalinowski J."/>
            <person name="Ruckert C."/>
        </authorList>
    </citation>
    <scope>NUCLEOTIDE SEQUENCE</scope>
    <source>
        <strain evidence="2">KCTC 23430</strain>
    </source>
</reference>
<reference evidence="2" key="2">
    <citation type="submission" date="2020-09" db="EMBL/GenBank/DDBJ databases">
        <authorList>
            <person name="Sun Q."/>
            <person name="Kim S."/>
        </authorList>
    </citation>
    <scope>NUCLEOTIDE SEQUENCE</scope>
    <source>
        <strain evidence="2">KCTC 23430</strain>
    </source>
</reference>
<evidence type="ECO:0000256" key="1">
    <source>
        <dbReference type="SAM" id="Phobius"/>
    </source>
</evidence>
<protein>
    <submittedName>
        <fullName evidence="2">Uncharacterized protein</fullName>
    </submittedName>
</protein>
<dbReference type="EMBL" id="BMYM01000001">
    <property type="protein sequence ID" value="GHD29496.1"/>
    <property type="molecule type" value="Genomic_DNA"/>
</dbReference>
<organism evidence="2 3">
    <name type="scientific">Parahalioglobus pacificus</name>
    <dbReference type="NCBI Taxonomy" id="930806"/>
    <lineage>
        <taxon>Bacteria</taxon>
        <taxon>Pseudomonadati</taxon>
        <taxon>Pseudomonadota</taxon>
        <taxon>Gammaproteobacteria</taxon>
        <taxon>Cellvibrionales</taxon>
        <taxon>Halieaceae</taxon>
        <taxon>Parahalioglobus</taxon>
    </lineage>
</organism>
<name>A0A919CJA9_9GAMM</name>
<keyword evidence="1" id="KW-1133">Transmembrane helix</keyword>
<feature type="transmembrane region" description="Helical" evidence="1">
    <location>
        <begin position="44"/>
        <end position="67"/>
    </location>
</feature>
<proteinExistence type="predicted"/>